<accession>A0A6J4T102</accession>
<evidence type="ECO:0000256" key="1">
    <source>
        <dbReference type="SAM" id="MobiDB-lite"/>
    </source>
</evidence>
<dbReference type="AlphaFoldDB" id="A0A6J4T102"/>
<feature type="region of interest" description="Disordered" evidence="1">
    <location>
        <begin position="70"/>
        <end position="99"/>
    </location>
</feature>
<feature type="non-terminal residue" evidence="2">
    <location>
        <position position="1"/>
    </location>
</feature>
<reference evidence="2" key="1">
    <citation type="submission" date="2020-02" db="EMBL/GenBank/DDBJ databases">
        <authorList>
            <person name="Meier V. D."/>
        </authorList>
    </citation>
    <scope>NUCLEOTIDE SEQUENCE</scope>
    <source>
        <strain evidence="2">AVDCRST_MAG53</strain>
    </source>
</reference>
<organism evidence="2">
    <name type="scientific">uncultured Solirubrobacteraceae bacterium</name>
    <dbReference type="NCBI Taxonomy" id="1162706"/>
    <lineage>
        <taxon>Bacteria</taxon>
        <taxon>Bacillati</taxon>
        <taxon>Actinomycetota</taxon>
        <taxon>Thermoleophilia</taxon>
        <taxon>Solirubrobacterales</taxon>
        <taxon>Solirubrobacteraceae</taxon>
        <taxon>environmental samples</taxon>
    </lineage>
</organism>
<feature type="region of interest" description="Disordered" evidence="1">
    <location>
        <begin position="1"/>
        <end position="29"/>
    </location>
</feature>
<evidence type="ECO:0000313" key="2">
    <source>
        <dbReference type="EMBL" id="CAA9510864.1"/>
    </source>
</evidence>
<protein>
    <submittedName>
        <fullName evidence="2">Uncharacterized protein</fullName>
    </submittedName>
</protein>
<feature type="compositionally biased region" description="Low complexity" evidence="1">
    <location>
        <begin position="17"/>
        <end position="26"/>
    </location>
</feature>
<feature type="compositionally biased region" description="Basic and acidic residues" evidence="1">
    <location>
        <begin position="83"/>
        <end position="99"/>
    </location>
</feature>
<gene>
    <name evidence="2" type="ORF">AVDCRST_MAG53-2601</name>
</gene>
<name>A0A6J4T102_9ACTN</name>
<sequence>YPRGRGPAGGGGRRPARPGALPPRAASIRRVAPTPNQLVWRRRIEAGLRVAEPGLNLLLAVGDRFSRWVDRGQPDTYVPVRRSGPEPDQRRVGAGREDP</sequence>
<dbReference type="EMBL" id="CADCVR010000080">
    <property type="protein sequence ID" value="CAA9510864.1"/>
    <property type="molecule type" value="Genomic_DNA"/>
</dbReference>
<proteinExistence type="predicted"/>
<feature type="compositionally biased region" description="Gly residues" evidence="1">
    <location>
        <begin position="1"/>
        <end position="13"/>
    </location>
</feature>